<name>A0A165S475_9AGAM</name>
<reference evidence="2 3" key="1">
    <citation type="journal article" date="2016" name="Mol. Biol. Evol.">
        <title>Comparative Genomics of Early-Diverging Mushroom-Forming Fungi Provides Insights into the Origins of Lignocellulose Decay Capabilities.</title>
        <authorList>
            <person name="Nagy L.G."/>
            <person name="Riley R."/>
            <person name="Tritt A."/>
            <person name="Adam C."/>
            <person name="Daum C."/>
            <person name="Floudas D."/>
            <person name="Sun H."/>
            <person name="Yadav J.S."/>
            <person name="Pangilinan J."/>
            <person name="Larsson K.H."/>
            <person name="Matsuura K."/>
            <person name="Barry K."/>
            <person name="Labutti K."/>
            <person name="Kuo R."/>
            <person name="Ohm R.A."/>
            <person name="Bhattacharya S.S."/>
            <person name="Shirouzu T."/>
            <person name="Yoshinaga Y."/>
            <person name="Martin F.M."/>
            <person name="Grigoriev I.V."/>
            <person name="Hibbett D.S."/>
        </authorList>
    </citation>
    <scope>NUCLEOTIDE SEQUENCE [LARGE SCALE GENOMIC DNA]</scope>
    <source>
        <strain evidence="2 3">HHB14362 ss-1</strain>
    </source>
</reference>
<dbReference type="PRINTS" id="PR00109">
    <property type="entry name" value="TYRKINASE"/>
</dbReference>
<dbReference type="SUPFAM" id="SSF56112">
    <property type="entry name" value="Protein kinase-like (PK-like)"/>
    <property type="match status" value="1"/>
</dbReference>
<feature type="domain" description="Protein kinase" evidence="1">
    <location>
        <begin position="1"/>
        <end position="210"/>
    </location>
</feature>
<evidence type="ECO:0000313" key="2">
    <source>
        <dbReference type="EMBL" id="KZT24652.1"/>
    </source>
</evidence>
<dbReference type="InterPro" id="IPR051681">
    <property type="entry name" value="Ser/Thr_Kinases-Pseudokinases"/>
</dbReference>
<organism evidence="2 3">
    <name type="scientific">Neolentinus lepideus HHB14362 ss-1</name>
    <dbReference type="NCBI Taxonomy" id="1314782"/>
    <lineage>
        <taxon>Eukaryota</taxon>
        <taxon>Fungi</taxon>
        <taxon>Dikarya</taxon>
        <taxon>Basidiomycota</taxon>
        <taxon>Agaricomycotina</taxon>
        <taxon>Agaricomycetes</taxon>
        <taxon>Gloeophyllales</taxon>
        <taxon>Gloeophyllaceae</taxon>
        <taxon>Neolentinus</taxon>
    </lineage>
</organism>
<feature type="non-terminal residue" evidence="2">
    <location>
        <position position="1"/>
    </location>
</feature>
<dbReference type="InterPro" id="IPR011009">
    <property type="entry name" value="Kinase-like_dom_sf"/>
</dbReference>
<dbReference type="InterPro" id="IPR001245">
    <property type="entry name" value="Ser-Thr/Tyr_kinase_cat_dom"/>
</dbReference>
<dbReference type="InterPro" id="IPR000719">
    <property type="entry name" value="Prot_kinase_dom"/>
</dbReference>
<dbReference type="STRING" id="1314782.A0A165S475"/>
<dbReference type="AlphaFoldDB" id="A0A165S475"/>
<protein>
    <submittedName>
        <fullName evidence="2">Kinase-like protein</fullName>
    </submittedName>
</protein>
<dbReference type="PROSITE" id="PS50011">
    <property type="entry name" value="PROTEIN_KINASE_DOM"/>
    <property type="match status" value="1"/>
</dbReference>
<evidence type="ECO:0000259" key="1">
    <source>
        <dbReference type="PROSITE" id="PS50011"/>
    </source>
</evidence>
<evidence type="ECO:0000313" key="3">
    <source>
        <dbReference type="Proteomes" id="UP000076761"/>
    </source>
</evidence>
<dbReference type="InParanoid" id="A0A165S475"/>
<keyword evidence="2" id="KW-0418">Kinase</keyword>
<dbReference type="EMBL" id="KV425576">
    <property type="protein sequence ID" value="KZT24652.1"/>
    <property type="molecule type" value="Genomic_DNA"/>
</dbReference>
<gene>
    <name evidence="2" type="ORF">NEOLEDRAFT_1066954</name>
</gene>
<sequence length="213" mass="23849">VIWHHLSHAHLVPLCGVAYSIPHIISIVTPYYEAGNVINYLRKKGKEPLLKLVRDVAAGLHYLHSKSVLHKDLRGTKVLVDAEGNARITDIGLGPVLVNHAFTTVNMAGVGRWQAPEVILDEEENPNGPYTRASDVYAFAMLIVEMITLERPFSHQKSDTGVVLKVVQGDRPRKPDNLDEVQSQLWLLAQHCWVQNPAQRPDMAEVHDKLQVL</sequence>
<dbReference type="Proteomes" id="UP000076761">
    <property type="component" value="Unassembled WGS sequence"/>
</dbReference>
<dbReference type="OrthoDB" id="346907at2759"/>
<dbReference type="Pfam" id="PF07714">
    <property type="entry name" value="PK_Tyr_Ser-Thr"/>
    <property type="match status" value="1"/>
</dbReference>
<dbReference type="GO" id="GO:0004674">
    <property type="term" value="F:protein serine/threonine kinase activity"/>
    <property type="evidence" value="ECO:0007669"/>
    <property type="project" value="TreeGrafter"/>
</dbReference>
<dbReference type="GO" id="GO:0005524">
    <property type="term" value="F:ATP binding"/>
    <property type="evidence" value="ECO:0007669"/>
    <property type="project" value="InterPro"/>
</dbReference>
<proteinExistence type="predicted"/>
<dbReference type="PANTHER" id="PTHR44329">
    <property type="entry name" value="SERINE/THREONINE-PROTEIN KINASE TNNI3K-RELATED"/>
    <property type="match status" value="1"/>
</dbReference>
<dbReference type="Gene3D" id="1.10.510.10">
    <property type="entry name" value="Transferase(Phosphotransferase) domain 1"/>
    <property type="match status" value="1"/>
</dbReference>
<accession>A0A165S475</accession>
<keyword evidence="2" id="KW-0808">Transferase</keyword>
<keyword evidence="3" id="KW-1185">Reference proteome</keyword>